<accession>A0A131ZTM0</accession>
<dbReference type="Proteomes" id="UP000616769">
    <property type="component" value="Unassembled WGS sequence"/>
</dbReference>
<evidence type="ECO:0000313" key="2">
    <source>
        <dbReference type="Proteomes" id="UP000616769"/>
    </source>
</evidence>
<dbReference type="EMBL" id="JXLN01000225">
    <property type="protein sequence ID" value="KPL97141.1"/>
    <property type="molecule type" value="Genomic_DNA"/>
</dbReference>
<reference evidence="1 2" key="1">
    <citation type="journal article" date="2015" name="Parasit. Vectors">
        <title>Draft genome of the scabies mite.</title>
        <authorList>
            <person name="Rider S.D.Jr."/>
            <person name="Morgan M.S."/>
            <person name="Arlian L.G."/>
        </authorList>
    </citation>
    <scope>NUCLEOTIDE SEQUENCE [LARGE SCALE GENOMIC DNA]</scope>
    <source>
        <strain evidence="1">Arlian Lab</strain>
    </source>
</reference>
<comment type="caution">
    <text evidence="1">The sequence shown here is derived from an EMBL/GenBank/DDBJ whole genome shotgun (WGS) entry which is preliminary data.</text>
</comment>
<proteinExistence type="predicted"/>
<gene>
    <name evidence="1" type="ORF">QR98_0002400</name>
</gene>
<dbReference type="AlphaFoldDB" id="A0A131ZTM0"/>
<protein>
    <submittedName>
        <fullName evidence="1">Uncharacterized protein</fullName>
    </submittedName>
</protein>
<evidence type="ECO:0000313" key="1">
    <source>
        <dbReference type="EMBL" id="KPL97141.1"/>
    </source>
</evidence>
<organism evidence="1 2">
    <name type="scientific">Sarcoptes scabiei</name>
    <name type="common">Itch mite</name>
    <name type="synonym">Acarus scabiei</name>
    <dbReference type="NCBI Taxonomy" id="52283"/>
    <lineage>
        <taxon>Eukaryota</taxon>
        <taxon>Metazoa</taxon>
        <taxon>Ecdysozoa</taxon>
        <taxon>Arthropoda</taxon>
        <taxon>Chelicerata</taxon>
        <taxon>Arachnida</taxon>
        <taxon>Acari</taxon>
        <taxon>Acariformes</taxon>
        <taxon>Sarcoptiformes</taxon>
        <taxon>Astigmata</taxon>
        <taxon>Psoroptidia</taxon>
        <taxon>Sarcoptoidea</taxon>
        <taxon>Sarcoptidae</taxon>
        <taxon>Sarcoptinae</taxon>
        <taxon>Sarcoptes</taxon>
    </lineage>
</organism>
<dbReference type="VEuPathDB" id="VectorBase:SSCA001165"/>
<sequence length="159" mass="17471">MLVVFGETDIAILFGTVFAKLGIEAFEDKDVAGDDDDEEEEDDNVAANVEFVEVVLMIVPEMVEVVEAGTLIGNDCDPVVMEEEHIDDEDKTIVDARTTGGVEDDTEQEDGEITLLQVVDGAVVESDLVILVFVDDAQFEETLGVLMDEMLLLLLLERF</sequence>
<name>A0A131ZTM0_SARSC</name>